<dbReference type="RefSeq" id="WP_052407676.1">
    <property type="nucleotide sequence ID" value="NZ_JOEF01000018.1"/>
</dbReference>
<reference evidence="9 10" key="1">
    <citation type="submission" date="2016-10" db="EMBL/GenBank/DDBJ databases">
        <authorList>
            <person name="de Groot N.N."/>
        </authorList>
    </citation>
    <scope>NUCLEOTIDE SEQUENCE [LARGE SCALE GENOMIC DNA]</scope>
    <source>
        <strain evidence="9 10">DSM 44149</strain>
    </source>
</reference>
<dbReference type="GO" id="GO:0006508">
    <property type="term" value="P:proteolysis"/>
    <property type="evidence" value="ECO:0007669"/>
    <property type="project" value="UniProtKB-KW"/>
</dbReference>
<keyword evidence="10" id="KW-1185">Reference proteome</keyword>
<name>A0A1G9V551_ALLAB</name>
<evidence type="ECO:0000259" key="8">
    <source>
        <dbReference type="Pfam" id="PF04389"/>
    </source>
</evidence>
<evidence type="ECO:0000256" key="4">
    <source>
        <dbReference type="ARBA" id="ARBA00022729"/>
    </source>
</evidence>
<evidence type="ECO:0000256" key="7">
    <source>
        <dbReference type="SAM" id="SignalP"/>
    </source>
</evidence>
<dbReference type="AlphaFoldDB" id="A0A1G9V551"/>
<dbReference type="InterPro" id="IPR045175">
    <property type="entry name" value="M28_fam"/>
</dbReference>
<dbReference type="PANTHER" id="PTHR12147:SF26">
    <property type="entry name" value="PEPTIDASE M28 DOMAIN-CONTAINING PROTEIN"/>
    <property type="match status" value="1"/>
</dbReference>
<keyword evidence="4 7" id="KW-0732">Signal</keyword>
<evidence type="ECO:0000256" key="1">
    <source>
        <dbReference type="ARBA" id="ARBA00005957"/>
    </source>
</evidence>
<dbReference type="OrthoDB" id="345880at2"/>
<evidence type="ECO:0000313" key="10">
    <source>
        <dbReference type="Proteomes" id="UP000183376"/>
    </source>
</evidence>
<comment type="similarity">
    <text evidence="1">Belongs to the peptidase M28 family. M28A subfamily.</text>
</comment>
<evidence type="ECO:0000256" key="6">
    <source>
        <dbReference type="ARBA" id="ARBA00022833"/>
    </source>
</evidence>
<organism evidence="9 10">
    <name type="scientific">Allokutzneria albata</name>
    <name type="common">Kibdelosporangium albatum</name>
    <dbReference type="NCBI Taxonomy" id="211114"/>
    <lineage>
        <taxon>Bacteria</taxon>
        <taxon>Bacillati</taxon>
        <taxon>Actinomycetota</taxon>
        <taxon>Actinomycetes</taxon>
        <taxon>Pseudonocardiales</taxon>
        <taxon>Pseudonocardiaceae</taxon>
        <taxon>Allokutzneria</taxon>
    </lineage>
</organism>
<keyword evidence="6" id="KW-0862">Zinc</keyword>
<dbReference type="SUPFAM" id="SSF53187">
    <property type="entry name" value="Zn-dependent exopeptidases"/>
    <property type="match status" value="1"/>
</dbReference>
<feature type="chain" id="PRO_5009245679" evidence="7">
    <location>
        <begin position="28"/>
        <end position="327"/>
    </location>
</feature>
<feature type="signal peptide" evidence="7">
    <location>
        <begin position="1"/>
        <end position="27"/>
    </location>
</feature>
<dbReference type="STRING" id="211114.SAMN04489726_2829"/>
<dbReference type="InterPro" id="IPR041756">
    <property type="entry name" value="M28_SGAP-like"/>
</dbReference>
<sequence>MKIRATLGSVALASTLTLGVLATPSGAATVDVAAAPTIPVAAVQAHLNQLQQIATANGGNRAHGRPGFKASIDYVKAKLDAAGYQTKVLEFTNWGTKGYNLIADWPGGDPNSILMAGGHLDSVGSGPGINDNGSGSAGLLEVALTVSKQQLKPKQHLRFGWWGAEELGLVGSTNYVNSLPAAEKAKIKGYVNFDMTGSPNPAYFVYSSSGQPAGSEKLQSTLEAYFKSINVPTETTNVGGRSDHAAFARAGIPTGGTFSGAEGRKTAAQAQKWGGQAGVAFDKCYHQSCDTTSNINAQSLERHTNAIAHTIWTVAGTTRTVPVRTAA</sequence>
<feature type="domain" description="Peptidase M28" evidence="8">
    <location>
        <begin position="100"/>
        <end position="310"/>
    </location>
</feature>
<dbReference type="Pfam" id="PF04389">
    <property type="entry name" value="Peptidase_M28"/>
    <property type="match status" value="1"/>
</dbReference>
<dbReference type="Gene3D" id="3.40.630.10">
    <property type="entry name" value="Zn peptidases"/>
    <property type="match status" value="1"/>
</dbReference>
<dbReference type="GO" id="GO:0004177">
    <property type="term" value="F:aminopeptidase activity"/>
    <property type="evidence" value="ECO:0007669"/>
    <property type="project" value="InterPro"/>
</dbReference>
<keyword evidence="2" id="KW-0645">Protease</keyword>
<dbReference type="FunFam" id="3.40.630.10:FF:000066">
    <property type="entry name" value="M28 family peptidase"/>
    <property type="match status" value="1"/>
</dbReference>
<dbReference type="InterPro" id="IPR007484">
    <property type="entry name" value="Peptidase_M28"/>
</dbReference>
<dbReference type="Proteomes" id="UP000183376">
    <property type="component" value="Chromosome I"/>
</dbReference>
<evidence type="ECO:0000256" key="2">
    <source>
        <dbReference type="ARBA" id="ARBA00022670"/>
    </source>
</evidence>
<accession>A0A1G9V551</accession>
<dbReference type="CDD" id="cd03876">
    <property type="entry name" value="M28_SGAP_like"/>
    <property type="match status" value="1"/>
</dbReference>
<keyword evidence="3" id="KW-0479">Metal-binding</keyword>
<evidence type="ECO:0000256" key="5">
    <source>
        <dbReference type="ARBA" id="ARBA00022801"/>
    </source>
</evidence>
<protein>
    <submittedName>
        <fullName evidence="9">Peptidase family M28</fullName>
    </submittedName>
</protein>
<evidence type="ECO:0000256" key="3">
    <source>
        <dbReference type="ARBA" id="ARBA00022723"/>
    </source>
</evidence>
<evidence type="ECO:0000313" key="9">
    <source>
        <dbReference type="EMBL" id="SDM67176.1"/>
    </source>
</evidence>
<keyword evidence="5" id="KW-0378">Hydrolase</keyword>
<dbReference type="GO" id="GO:0008235">
    <property type="term" value="F:metalloexopeptidase activity"/>
    <property type="evidence" value="ECO:0007669"/>
    <property type="project" value="InterPro"/>
</dbReference>
<proteinExistence type="inferred from homology"/>
<dbReference type="eggNOG" id="COG2234">
    <property type="taxonomic scope" value="Bacteria"/>
</dbReference>
<dbReference type="GO" id="GO:0046872">
    <property type="term" value="F:metal ion binding"/>
    <property type="evidence" value="ECO:0007669"/>
    <property type="project" value="UniProtKB-KW"/>
</dbReference>
<gene>
    <name evidence="9" type="ORF">SAMN04489726_2829</name>
</gene>
<dbReference type="EMBL" id="LT629701">
    <property type="protein sequence ID" value="SDM67176.1"/>
    <property type="molecule type" value="Genomic_DNA"/>
</dbReference>
<dbReference type="PANTHER" id="PTHR12147">
    <property type="entry name" value="METALLOPEPTIDASE M28 FAMILY MEMBER"/>
    <property type="match status" value="1"/>
</dbReference>